<dbReference type="InterPro" id="IPR017039">
    <property type="entry name" value="Virul_fac_BrkB"/>
</dbReference>
<keyword evidence="3 7" id="KW-0812">Transmembrane</keyword>
<proteinExistence type="predicted"/>
<evidence type="ECO:0000256" key="3">
    <source>
        <dbReference type="ARBA" id="ARBA00022692"/>
    </source>
</evidence>
<accession>A0ABP9FSA2</accession>
<evidence type="ECO:0000313" key="9">
    <source>
        <dbReference type="Proteomes" id="UP001500368"/>
    </source>
</evidence>
<organism evidence="8 9">
    <name type="scientific">Nesterenkonia rhizosphaerae</name>
    <dbReference type="NCBI Taxonomy" id="1348272"/>
    <lineage>
        <taxon>Bacteria</taxon>
        <taxon>Bacillati</taxon>
        <taxon>Actinomycetota</taxon>
        <taxon>Actinomycetes</taxon>
        <taxon>Micrococcales</taxon>
        <taxon>Micrococcaceae</taxon>
        <taxon>Nesterenkonia</taxon>
    </lineage>
</organism>
<feature type="transmembrane region" description="Helical" evidence="7">
    <location>
        <begin position="166"/>
        <end position="189"/>
    </location>
</feature>
<keyword evidence="2" id="KW-1003">Cell membrane</keyword>
<evidence type="ECO:0000313" key="8">
    <source>
        <dbReference type="EMBL" id="GAA4910840.1"/>
    </source>
</evidence>
<evidence type="ECO:0000256" key="4">
    <source>
        <dbReference type="ARBA" id="ARBA00022989"/>
    </source>
</evidence>
<reference evidence="9" key="1">
    <citation type="journal article" date="2019" name="Int. J. Syst. Evol. Microbiol.">
        <title>The Global Catalogue of Microorganisms (GCM) 10K type strain sequencing project: providing services to taxonomists for standard genome sequencing and annotation.</title>
        <authorList>
            <consortium name="The Broad Institute Genomics Platform"/>
            <consortium name="The Broad Institute Genome Sequencing Center for Infectious Disease"/>
            <person name="Wu L."/>
            <person name="Ma J."/>
        </authorList>
    </citation>
    <scope>NUCLEOTIDE SEQUENCE [LARGE SCALE GENOMIC DNA]</scope>
    <source>
        <strain evidence="9">JCM 19129</strain>
    </source>
</reference>
<dbReference type="NCBIfam" id="TIGR00765">
    <property type="entry name" value="yihY_not_rbn"/>
    <property type="match status" value="1"/>
</dbReference>
<sequence length="408" mass="44564">MSDEGLKPHTIRERDDDAMGVFDETATYQDASRPGTVSAAADQPFLVKARQREEYVESHRGERDEDKPESPPKLTKASWRYSVKRTLTEFSRDQCTDLAAALTYYAVLSVFPALVALVSLLSLVGEAERTQQFVMDTLAEMTGGEDNQIMETVDLVMGSITEAQGAGIALALGILTAIWTASNYVNAFSRAMNRIFEVEEGRSVLKLRPLLYGVTVALIVLVAIAGVLLVVSGPLAEAIGATVGLGETAVTVWNWASPVVLLFLAAGGIALLYYFTPNIRQPGASWISAGAVLAIVVMILTTVGVAIYVMNFANYNATYGALAGVIIFLFWIYIMNMVLLLGAEFDAELERSRQLQTGIDAERTIMLAPRETKGLEKRHAKYEEVVASAQALRLTRGRTADPDEVWRR</sequence>
<feature type="region of interest" description="Disordered" evidence="6">
    <location>
        <begin position="1"/>
        <end position="75"/>
    </location>
</feature>
<comment type="caution">
    <text evidence="8">The sequence shown here is derived from an EMBL/GenBank/DDBJ whole genome shotgun (WGS) entry which is preliminary data.</text>
</comment>
<dbReference type="Pfam" id="PF03631">
    <property type="entry name" value="Virul_fac_BrkB"/>
    <property type="match status" value="1"/>
</dbReference>
<dbReference type="PANTHER" id="PTHR30213:SF0">
    <property type="entry name" value="UPF0761 MEMBRANE PROTEIN YIHY"/>
    <property type="match status" value="1"/>
</dbReference>
<name>A0ABP9FSA2_9MICC</name>
<protein>
    <submittedName>
        <fullName evidence="8">YihY/virulence factor BrkB family protein</fullName>
    </submittedName>
</protein>
<feature type="transmembrane region" description="Helical" evidence="7">
    <location>
        <begin position="210"/>
        <end position="232"/>
    </location>
</feature>
<comment type="subcellular location">
    <subcellularLocation>
        <location evidence="1">Cell membrane</location>
        <topology evidence="1">Multi-pass membrane protein</topology>
    </subcellularLocation>
</comment>
<feature type="transmembrane region" description="Helical" evidence="7">
    <location>
        <begin position="252"/>
        <end position="274"/>
    </location>
</feature>
<feature type="transmembrane region" description="Helical" evidence="7">
    <location>
        <begin position="321"/>
        <end position="343"/>
    </location>
</feature>
<evidence type="ECO:0000256" key="6">
    <source>
        <dbReference type="SAM" id="MobiDB-lite"/>
    </source>
</evidence>
<evidence type="ECO:0000256" key="2">
    <source>
        <dbReference type="ARBA" id="ARBA00022475"/>
    </source>
</evidence>
<feature type="compositionally biased region" description="Basic and acidic residues" evidence="6">
    <location>
        <begin position="50"/>
        <end position="70"/>
    </location>
</feature>
<dbReference type="Proteomes" id="UP001500368">
    <property type="component" value="Unassembled WGS sequence"/>
</dbReference>
<dbReference type="EMBL" id="BAABLW010000001">
    <property type="protein sequence ID" value="GAA4910840.1"/>
    <property type="molecule type" value="Genomic_DNA"/>
</dbReference>
<dbReference type="PANTHER" id="PTHR30213">
    <property type="entry name" value="INNER MEMBRANE PROTEIN YHJD"/>
    <property type="match status" value="1"/>
</dbReference>
<keyword evidence="4 7" id="KW-1133">Transmembrane helix</keyword>
<feature type="transmembrane region" description="Helical" evidence="7">
    <location>
        <begin position="102"/>
        <end position="125"/>
    </location>
</feature>
<evidence type="ECO:0000256" key="1">
    <source>
        <dbReference type="ARBA" id="ARBA00004651"/>
    </source>
</evidence>
<keyword evidence="5 7" id="KW-0472">Membrane</keyword>
<evidence type="ECO:0000256" key="7">
    <source>
        <dbReference type="SAM" id="Phobius"/>
    </source>
</evidence>
<feature type="transmembrane region" description="Helical" evidence="7">
    <location>
        <begin position="286"/>
        <end position="309"/>
    </location>
</feature>
<keyword evidence="9" id="KW-1185">Reference proteome</keyword>
<feature type="compositionally biased region" description="Basic and acidic residues" evidence="6">
    <location>
        <begin position="1"/>
        <end position="17"/>
    </location>
</feature>
<gene>
    <name evidence="8" type="ORF">GCM10025790_01220</name>
</gene>
<dbReference type="RefSeq" id="WP_345476197.1">
    <property type="nucleotide sequence ID" value="NZ_BAABLW010000001.1"/>
</dbReference>
<evidence type="ECO:0000256" key="5">
    <source>
        <dbReference type="ARBA" id="ARBA00023136"/>
    </source>
</evidence>